<sequence length="106" mass="12249">MHAFNDLDDIFLNGPILFEEIILSDFNIFRLTGNFSPNPIPIPFDELNSWESSVQREGLFNSRAQKCVLVDRLLLVVIAKSMPVFEKLTLSDQVSRTKEFWQRVSC</sequence>
<reference evidence="1" key="1">
    <citation type="submission" date="2023-11" db="EMBL/GenBank/DDBJ databases">
        <authorList>
            <person name="Poullet M."/>
        </authorList>
    </citation>
    <scope>NUCLEOTIDE SEQUENCE</scope>
    <source>
        <strain evidence="1">E1834</strain>
    </source>
</reference>
<gene>
    <name evidence="1" type="ORF">MENTE1834_LOCUS32377</name>
</gene>
<comment type="caution">
    <text evidence="1">The sequence shown here is derived from an EMBL/GenBank/DDBJ whole genome shotgun (WGS) entry which is preliminary data.</text>
</comment>
<evidence type="ECO:0000313" key="1">
    <source>
        <dbReference type="EMBL" id="CAK5084963.1"/>
    </source>
</evidence>
<proteinExistence type="predicted"/>
<organism evidence="1 2">
    <name type="scientific">Meloidogyne enterolobii</name>
    <name type="common">Root-knot nematode worm</name>
    <name type="synonym">Meloidogyne mayaguensis</name>
    <dbReference type="NCBI Taxonomy" id="390850"/>
    <lineage>
        <taxon>Eukaryota</taxon>
        <taxon>Metazoa</taxon>
        <taxon>Ecdysozoa</taxon>
        <taxon>Nematoda</taxon>
        <taxon>Chromadorea</taxon>
        <taxon>Rhabditida</taxon>
        <taxon>Tylenchina</taxon>
        <taxon>Tylenchomorpha</taxon>
        <taxon>Tylenchoidea</taxon>
        <taxon>Meloidogynidae</taxon>
        <taxon>Meloidogyninae</taxon>
        <taxon>Meloidogyne</taxon>
    </lineage>
</organism>
<dbReference type="Proteomes" id="UP001497535">
    <property type="component" value="Unassembled WGS sequence"/>
</dbReference>
<accession>A0ACB1A187</accession>
<evidence type="ECO:0000313" key="2">
    <source>
        <dbReference type="Proteomes" id="UP001497535"/>
    </source>
</evidence>
<name>A0ACB1A187_MELEN</name>
<keyword evidence="2" id="KW-1185">Reference proteome</keyword>
<protein>
    <submittedName>
        <fullName evidence="1">Uncharacterized protein</fullName>
    </submittedName>
</protein>
<dbReference type="EMBL" id="CAVMJV010000055">
    <property type="protein sequence ID" value="CAK5084963.1"/>
    <property type="molecule type" value="Genomic_DNA"/>
</dbReference>